<organism evidence="4 5">
    <name type="scientific">Brevundimonas vesicularis</name>
    <name type="common">Pseudomonas vesicularis</name>
    <dbReference type="NCBI Taxonomy" id="41276"/>
    <lineage>
        <taxon>Bacteria</taxon>
        <taxon>Pseudomonadati</taxon>
        <taxon>Pseudomonadota</taxon>
        <taxon>Alphaproteobacteria</taxon>
        <taxon>Caulobacterales</taxon>
        <taxon>Caulobacteraceae</taxon>
        <taxon>Brevundimonas</taxon>
    </lineage>
</organism>
<feature type="transmembrane region" description="Helical" evidence="2">
    <location>
        <begin position="146"/>
        <end position="165"/>
    </location>
</feature>
<feature type="domain" description="Bacteriophage tail tape measure N-terminal" evidence="3">
    <location>
        <begin position="65"/>
        <end position="183"/>
    </location>
</feature>
<evidence type="ECO:0000313" key="4">
    <source>
        <dbReference type="EMBL" id="MBB5770890.1"/>
    </source>
</evidence>
<dbReference type="Pfam" id="PF06791">
    <property type="entry name" value="TMP_2"/>
    <property type="match status" value="1"/>
</dbReference>
<proteinExistence type="predicted"/>
<dbReference type="EMBL" id="JACHLJ010000001">
    <property type="protein sequence ID" value="MBB5770890.1"/>
    <property type="molecule type" value="Genomic_DNA"/>
</dbReference>
<keyword evidence="2" id="KW-1133">Transmembrane helix</keyword>
<accession>A0A7W9L513</accession>
<keyword evidence="1" id="KW-0175">Coiled coil</keyword>
<dbReference type="AlphaFoldDB" id="A0A7W9L513"/>
<evidence type="ECO:0000259" key="3">
    <source>
        <dbReference type="Pfam" id="PF06791"/>
    </source>
</evidence>
<keyword evidence="2" id="KW-0472">Membrane</keyword>
<dbReference type="Proteomes" id="UP000556201">
    <property type="component" value="Unassembled WGS sequence"/>
</dbReference>
<reference evidence="4 5" key="1">
    <citation type="submission" date="2020-08" db="EMBL/GenBank/DDBJ databases">
        <title>Functional genomics of gut bacteria from endangered species of beetles.</title>
        <authorList>
            <person name="Carlos-Shanley C."/>
        </authorList>
    </citation>
    <scope>NUCLEOTIDE SEQUENCE [LARGE SCALE GENOMIC DNA]</scope>
    <source>
        <strain evidence="4 5">S00192</strain>
    </source>
</reference>
<gene>
    <name evidence="4" type="ORF">HNP47_000859</name>
</gene>
<name>A0A7W9L513_BREVE</name>
<sequence>MTDLATLGIRVESQEADVAEKRLDNLSASAAKAEKSVDALAVAARRADGATSTMNTAVREQGRVMTAARNSIGLTAAEGLNLSRQFADIGVTAAMGMNPLMIALQQGPQLLDIFQMAAMRTGVTVRAAMLTAASGAWAAAAPFVPLVAAATAAVAVIGGGLALAARGANKEFGDLEKGLGLTDEQLKKVTDTSIGMGDIVIATFQEAGEAIMDAFDGPLKAAKQATNQFLDELATNTVKELKVVVGAFVGAFGAIKATWSLLPGAIGDAAYTAAQAAINAVNWLIQKSVDGINSLRNQFNALPAWMRGGETAPTLAAPRIAALANPYAGQMRNVGEVGSAAFNRDFARGGAYVDQAFDAIGRRARDNQIASIRRQAGDADESGAGRAAREAAKLREVLDPLPRIDLQPLRVQFIELVEPLKLIADELRLIDGLAQETAQGLASAFGETGRAMGDLLTSMTRYQSRVAEINLAEKEYHLSAAQAERERAYAQIANYGDMLAAAKGFFQEGSDGYRVLQAAEAAYRVFQFAMSVQAMAQNAAETSASVAGSAAKGTASAAAGAAKMFEALGPFGFPVVAAMIALLASLGLKGKGGGGGSASPSLDGSVAKSQGYSQQADATQSSFAASLAQKVEVRVTADRDGLNAYVAQTAREEATPLVMQGMAAASGATRAQVMSDLDKGRTYSRG</sequence>
<evidence type="ECO:0000256" key="1">
    <source>
        <dbReference type="SAM" id="Coils"/>
    </source>
</evidence>
<protein>
    <recommendedName>
        <fullName evidence="3">Bacteriophage tail tape measure N-terminal domain-containing protein</fullName>
    </recommendedName>
</protein>
<feature type="coiled-coil region" evidence="1">
    <location>
        <begin position="9"/>
        <end position="36"/>
    </location>
</feature>
<dbReference type="RefSeq" id="WP_184278489.1">
    <property type="nucleotide sequence ID" value="NZ_JACHLJ010000001.1"/>
</dbReference>
<keyword evidence="2" id="KW-0812">Transmembrane</keyword>
<evidence type="ECO:0000256" key="2">
    <source>
        <dbReference type="SAM" id="Phobius"/>
    </source>
</evidence>
<dbReference type="InterPro" id="IPR009628">
    <property type="entry name" value="Phage_tape_measure_N"/>
</dbReference>
<comment type="caution">
    <text evidence="4">The sequence shown here is derived from an EMBL/GenBank/DDBJ whole genome shotgun (WGS) entry which is preliminary data.</text>
</comment>
<evidence type="ECO:0000313" key="5">
    <source>
        <dbReference type="Proteomes" id="UP000556201"/>
    </source>
</evidence>